<feature type="coiled-coil region" evidence="1">
    <location>
        <begin position="497"/>
        <end position="524"/>
    </location>
</feature>
<reference evidence="2 3" key="1">
    <citation type="journal article" date="2020" name="Genome Biol. Evol.">
        <title>Comparative genomics of strictly vertically transmitted, feminizing microsporidia endosymbionts of amphipod crustaceans.</title>
        <authorList>
            <person name="Cormier A."/>
            <person name="Chebbi M.A."/>
            <person name="Giraud I."/>
            <person name="Wattier R."/>
            <person name="Teixeira M."/>
            <person name="Gilbert C."/>
            <person name="Rigaud T."/>
            <person name="Cordaux R."/>
        </authorList>
    </citation>
    <scope>NUCLEOTIDE SEQUENCE [LARGE SCALE GENOMIC DNA]</scope>
    <source>
        <strain evidence="2 3">Ou3-Ou53</strain>
    </source>
</reference>
<dbReference type="AlphaFoldDB" id="A0A9P6L019"/>
<proteinExistence type="predicted"/>
<evidence type="ECO:0000313" key="2">
    <source>
        <dbReference type="EMBL" id="KAF9764458.1"/>
    </source>
</evidence>
<keyword evidence="3" id="KW-1185">Reference proteome</keyword>
<gene>
    <name evidence="2" type="ORF">NGRA_0534</name>
</gene>
<evidence type="ECO:0000313" key="3">
    <source>
        <dbReference type="Proteomes" id="UP000740883"/>
    </source>
</evidence>
<comment type="caution">
    <text evidence="2">The sequence shown here is derived from an EMBL/GenBank/DDBJ whole genome shotgun (WGS) entry which is preliminary data.</text>
</comment>
<protein>
    <submittedName>
        <fullName evidence="2">Uncharacterized protein</fullName>
    </submittedName>
</protein>
<name>A0A9P6L019_9MICR</name>
<sequence length="602" mass="70504">MKQEFKEYLRKILEYPTPSTNLYAEIQDTGWSPMKSSGTNLRENPIFKKLLHIKWYNSTLPQPSGGFLAGETLDYINLRSCNISYTNLHSQDDTIVYKERQRQCVPEPVAFGSKFVGVLSIGKHSKQIESDTPNITVGIKTRKTIIFESCDRKIQVDLSSSRFDSSRFDNLIENEEVKFVRFKDHKELFKEFCIENAHFSLREIFPSLRMISNKDILKELCLEFISIKSSLFYATKTVDCFSLGESLLFFSIKFGDGSIVMVATKILEYIKSVLSDNMIAPNIVGSYIFLFETVVFITKIYLDPKEKNMFREIDSNQEVYKQEVEYLPVRLETVYENILEGDLEKNGYSKGFNRILSIYQKILSYFNSNLHSYLSKEPIEKTVNMILSAKNIPRNEILGVSMLVSGIYNFFNKKTTVEYSGLLELIKEVLRHFSEYLSYLKKSKYKAKDPTGNKLKPVLCSMLDLYYSLRYIDNRFVTDVFCYGVLDRFNSFNISNIKKLLKYKEMHEEVVQRLKENRELYNIQKKFCGTMQVEIDPTYNTVEKKVLINISSIKSIRSNKAIEGEIEKGKILEEEMYRRYKIYIYEYLKEKNTIPDFEQFFK</sequence>
<accession>A0A9P6L019</accession>
<keyword evidence="1" id="KW-0175">Coiled coil</keyword>
<dbReference type="EMBL" id="SBJO01000021">
    <property type="protein sequence ID" value="KAF9764458.1"/>
    <property type="molecule type" value="Genomic_DNA"/>
</dbReference>
<dbReference type="OrthoDB" id="2192229at2759"/>
<organism evidence="2 3">
    <name type="scientific">Nosema granulosis</name>
    <dbReference type="NCBI Taxonomy" id="83296"/>
    <lineage>
        <taxon>Eukaryota</taxon>
        <taxon>Fungi</taxon>
        <taxon>Fungi incertae sedis</taxon>
        <taxon>Microsporidia</taxon>
        <taxon>Nosematidae</taxon>
        <taxon>Nosema</taxon>
    </lineage>
</organism>
<dbReference type="Proteomes" id="UP000740883">
    <property type="component" value="Unassembled WGS sequence"/>
</dbReference>
<evidence type="ECO:0000256" key="1">
    <source>
        <dbReference type="SAM" id="Coils"/>
    </source>
</evidence>